<accession>A0A7W7WQ81</accession>
<evidence type="ECO:0000259" key="2">
    <source>
        <dbReference type="Pfam" id="PF13569"/>
    </source>
</evidence>
<comment type="caution">
    <text evidence="3">The sequence shown here is derived from an EMBL/GenBank/DDBJ whole genome shotgun (WGS) entry which is preliminary data.</text>
</comment>
<keyword evidence="4" id="KW-1185">Reference proteome</keyword>
<dbReference type="EMBL" id="JACHJW010000001">
    <property type="protein sequence ID" value="MBB4959750.1"/>
    <property type="molecule type" value="Genomic_DNA"/>
</dbReference>
<dbReference type="RefSeq" id="WP_184535628.1">
    <property type="nucleotide sequence ID" value="NZ_JACHJW010000001.1"/>
</dbReference>
<evidence type="ECO:0000256" key="1">
    <source>
        <dbReference type="SAM" id="MobiDB-lite"/>
    </source>
</evidence>
<reference evidence="3 4" key="1">
    <citation type="submission" date="2020-08" db="EMBL/GenBank/DDBJ databases">
        <title>Sequencing the genomes of 1000 actinobacteria strains.</title>
        <authorList>
            <person name="Klenk H.-P."/>
        </authorList>
    </citation>
    <scope>NUCLEOTIDE SEQUENCE [LARGE SCALE GENOMIC DNA]</scope>
    <source>
        <strain evidence="3 4">DSM 45886</strain>
    </source>
</reference>
<name>A0A7W7WQ81_9ACTN</name>
<evidence type="ECO:0000313" key="4">
    <source>
        <dbReference type="Proteomes" id="UP000578819"/>
    </source>
</evidence>
<dbReference type="InterPro" id="IPR025406">
    <property type="entry name" value="DUF4132"/>
</dbReference>
<dbReference type="Proteomes" id="UP000578819">
    <property type="component" value="Unassembled WGS sequence"/>
</dbReference>
<sequence>MRRFVLPDEHAWTLPTLWRARLRPRRGGLTAPGQGVVAADAADELRTGLADPDVVKSMARVRERTVILDPELLAAGENHLDGWRAVGGSEGTPDPRAAAAAALLVRPSIYDMDRRLVHAWVFRFGLEFAVRATGEMSRLVADGALWVIDPAPEKNYERLWRGDDLADLVAVARVLRSLLAVASDSEYRWACETLAGYRTTPVGRILTSFLVPTQVAWVDEDCAATTAGWPGVPDRGEDFSWGDHRALSGILLAAASTVEHLDQLRGKIMNKFVGYKDHGLVGTILDGVGTAAVPAVLDDASYRSLFYLNDDNWKTSERLNADAIRLLAEVPTDDALRLLFQETLEGKTRRPALVLKSKVLTRFPVRALRILAEMEAERDNPLYTAVLGSHVLAEPRLLPAVAESLPAAPRERAKQIAAGGVGIGAAWAQTLDDHERWNGPHLANAEEQKRAVVALAAIPTEEALGLVVDRIERKNFRPALLTAAQRDPALALRVLAAKATNETVAELLRNHVLAYPQAVAETLPSLDGEARARVEAISGLAQPAAAATGTTPPVLAGPPRRADGKPMRVPDLPDWLVLATLPPVTLRVGGDPLSADAVRHLCELLAVSRIAEAHPGVAEVRTIGEQRDLATFAWAIFEQWQAAHYPTKSNLAMVALAVLGDDNTVPPLVALFPDWANVSMRVRTGMDVLAAIGTDVALTQLGRLARKAKTTGIRGFAEQRLNDAAAARGLEPAQLTDRIVPDLGLDLDGRIVLDYGPRRFTVGFDEQFQPTITEQQGRRLARLPRPAAADDPALAPAAHRRFAELKKDVKTIAGERARALEEAMASNRRWTGVDFRRFFVDHPLHWQLTRRLVWATFDEQGRVVTTFRVAEDRSLADVDDKTWTLEPAATVGLAHPWHFDADRTAWAETFADYAIIQPFPQIGRELFGLADLDLYAAVGRQVESRRLYALAARGWRFGDGHESLLRDWPGGVTIKVGFRPGYHWQEPDLPQYLTGLRGDVATLDPVGISEVVRDVRSLQS</sequence>
<feature type="region of interest" description="Disordered" evidence="1">
    <location>
        <begin position="543"/>
        <end position="566"/>
    </location>
</feature>
<gene>
    <name evidence="3" type="ORF">FHR38_003483</name>
</gene>
<evidence type="ECO:0000313" key="3">
    <source>
        <dbReference type="EMBL" id="MBB4959750.1"/>
    </source>
</evidence>
<feature type="domain" description="DUF4132" evidence="2">
    <location>
        <begin position="777"/>
        <end position="955"/>
    </location>
</feature>
<feature type="compositionally biased region" description="Low complexity" evidence="1">
    <location>
        <begin position="543"/>
        <end position="559"/>
    </location>
</feature>
<proteinExistence type="predicted"/>
<dbReference type="AlphaFoldDB" id="A0A7W7WQ81"/>
<dbReference type="Pfam" id="PF13569">
    <property type="entry name" value="DUF4132"/>
    <property type="match status" value="1"/>
</dbReference>
<organism evidence="3 4">
    <name type="scientific">Micromonospora polyrhachis</name>
    <dbReference type="NCBI Taxonomy" id="1282883"/>
    <lineage>
        <taxon>Bacteria</taxon>
        <taxon>Bacillati</taxon>
        <taxon>Actinomycetota</taxon>
        <taxon>Actinomycetes</taxon>
        <taxon>Micromonosporales</taxon>
        <taxon>Micromonosporaceae</taxon>
        <taxon>Micromonospora</taxon>
    </lineage>
</organism>
<protein>
    <submittedName>
        <fullName evidence="3">Uncharacterized protein (DUF736 family)</fullName>
    </submittedName>
</protein>